<keyword evidence="1" id="KW-0732">Signal</keyword>
<evidence type="ECO:0000313" key="2">
    <source>
        <dbReference type="EMBL" id="RXQ92964.1"/>
    </source>
</evidence>
<evidence type="ECO:0000313" key="3">
    <source>
        <dbReference type="Proteomes" id="UP000289703"/>
    </source>
</evidence>
<protein>
    <submittedName>
        <fullName evidence="2">Type IX secretion system membrane protein PorP/SprF</fullName>
    </submittedName>
</protein>
<feature type="chain" id="PRO_5020184880" evidence="1">
    <location>
        <begin position="20"/>
        <end position="305"/>
    </location>
</feature>
<dbReference type="OrthoDB" id="1320396at2"/>
<dbReference type="AlphaFoldDB" id="A0A4Q1JK79"/>
<evidence type="ECO:0000256" key="1">
    <source>
        <dbReference type="SAM" id="SignalP"/>
    </source>
</evidence>
<feature type="signal peptide" evidence="1">
    <location>
        <begin position="1"/>
        <end position="19"/>
    </location>
</feature>
<accession>A0A4Q1JK79</accession>
<keyword evidence="3" id="KW-1185">Reference proteome</keyword>
<comment type="caution">
    <text evidence="2">The sequence shown here is derived from an EMBL/GenBank/DDBJ whole genome shotgun (WGS) entry which is preliminary data.</text>
</comment>
<reference evidence="2 3" key="1">
    <citation type="submission" date="2019-01" db="EMBL/GenBank/DDBJ databases">
        <title>Ancylomarina salipaludis sp. nov., isolated from a salt marsh.</title>
        <authorList>
            <person name="Yoon J.-H."/>
        </authorList>
    </citation>
    <scope>NUCLEOTIDE SEQUENCE [LARGE SCALE GENOMIC DNA]</scope>
    <source>
        <strain evidence="2 3">SHSM-M15</strain>
    </source>
</reference>
<organism evidence="2 3">
    <name type="scientific">Ancylomarina salipaludis</name>
    <dbReference type="NCBI Taxonomy" id="2501299"/>
    <lineage>
        <taxon>Bacteria</taxon>
        <taxon>Pseudomonadati</taxon>
        <taxon>Bacteroidota</taxon>
        <taxon>Bacteroidia</taxon>
        <taxon>Marinilabiliales</taxon>
        <taxon>Marinifilaceae</taxon>
        <taxon>Ancylomarina</taxon>
    </lineage>
</organism>
<dbReference type="Pfam" id="PF11751">
    <property type="entry name" value="PorP_SprF"/>
    <property type="match status" value="1"/>
</dbReference>
<dbReference type="Proteomes" id="UP000289703">
    <property type="component" value="Unassembled WGS sequence"/>
</dbReference>
<dbReference type="NCBIfam" id="TIGR03519">
    <property type="entry name" value="T9SS_PorP_fam"/>
    <property type="match status" value="1"/>
</dbReference>
<dbReference type="InterPro" id="IPR019861">
    <property type="entry name" value="PorP/SprF_Bacteroidetes"/>
</dbReference>
<dbReference type="EMBL" id="SAXA01000009">
    <property type="protein sequence ID" value="RXQ92964.1"/>
    <property type="molecule type" value="Genomic_DNA"/>
</dbReference>
<name>A0A4Q1JK79_9BACT</name>
<sequence length="305" mass="34565">MRKIFFIILAVGISLVSKAQQDPQFSQNMYNLLTFNPAFAGVGDEMTGSIINRQQWMGFEDAPVSTAFNGNIPLKIGRRMHGLGLTVMSDKLGPENKTNIKFQYAYQFKIFKGVLNAGLSVGLQNNALNGKWKAWDEGDELLNGGSTDASKMVFDAGMGFYYRSKTLYLGASSTHINKPNVAFNEKNKIYLYRHYYIMGGYKYDLTNQVDIIPSFFYKTDGRMSQYDINTNVVYNKKYRSGVSYRVDDAIVFLAGILFKNGLDIGVAYDVSVSDIKKPSFEFMAAYHFTPSLIKRKQKYKSIRFL</sequence>
<dbReference type="RefSeq" id="WP_129254695.1">
    <property type="nucleotide sequence ID" value="NZ_SAXA01000009.1"/>
</dbReference>
<proteinExistence type="predicted"/>
<gene>
    <name evidence="2" type="ORF">EO244_10830</name>
</gene>